<protein>
    <recommendedName>
        <fullName evidence="3">Flagellar biosynthesis protein FlaG</fullName>
    </recommendedName>
</protein>
<evidence type="ECO:0000313" key="2">
    <source>
        <dbReference type="Proteomes" id="UP000216207"/>
    </source>
</evidence>
<dbReference type="Proteomes" id="UP000216207">
    <property type="component" value="Unassembled WGS sequence"/>
</dbReference>
<dbReference type="AlphaFoldDB" id="A0A268P1S9"/>
<dbReference type="EMBL" id="NPCC01000006">
    <property type="protein sequence ID" value="PAE89703.1"/>
    <property type="molecule type" value="Genomic_DNA"/>
</dbReference>
<comment type="caution">
    <text evidence="1">The sequence shown here is derived from an EMBL/GenBank/DDBJ whole genome shotgun (WGS) entry which is preliminary data.</text>
</comment>
<reference evidence="1 2" key="1">
    <citation type="submission" date="2017-07" db="EMBL/GenBank/DDBJ databases">
        <title>Isolation and whole genome analysis of endospore-forming bacteria from heroin.</title>
        <authorList>
            <person name="Kalinowski J."/>
            <person name="Ahrens B."/>
            <person name="Al-Dilaimi A."/>
            <person name="Winkler A."/>
            <person name="Wibberg D."/>
            <person name="Schleenbecker U."/>
            <person name="Ruckert C."/>
            <person name="Wolfel R."/>
            <person name="Grass G."/>
        </authorList>
    </citation>
    <scope>NUCLEOTIDE SEQUENCE [LARGE SCALE GENOMIC DNA]</scope>
    <source>
        <strain evidence="1 2">7539</strain>
    </source>
</reference>
<dbReference type="RefSeq" id="WP_011247917.1">
    <property type="nucleotide sequence ID" value="NZ_BOQQ01000002.1"/>
</dbReference>
<evidence type="ECO:0008006" key="3">
    <source>
        <dbReference type="Google" id="ProtNLM"/>
    </source>
</evidence>
<sequence length="107" mass="11914">MKAQLSVALLPLPAAGQQPKALQQQNTKQPPIDGTKAAAFINETSQQLNKVAKRSLNFHIHEELDRIYVQVIDEETNEVVREVPPEKILDLVAAMLKSVGLIIDRHI</sequence>
<name>A0A268P1S9_SHOCL</name>
<dbReference type="PANTHER" id="PTHR37166">
    <property type="entry name" value="PROTEIN FLAG"/>
    <property type="match status" value="1"/>
</dbReference>
<gene>
    <name evidence="1" type="ORF">CHH72_05455</name>
</gene>
<dbReference type="Pfam" id="PF03646">
    <property type="entry name" value="FlaG"/>
    <property type="match status" value="1"/>
</dbReference>
<proteinExistence type="predicted"/>
<evidence type="ECO:0000313" key="1">
    <source>
        <dbReference type="EMBL" id="PAE89703.1"/>
    </source>
</evidence>
<dbReference type="SUPFAM" id="SSF160214">
    <property type="entry name" value="FlaG-like"/>
    <property type="match status" value="1"/>
</dbReference>
<dbReference type="InterPro" id="IPR035924">
    <property type="entry name" value="FlaG-like_sf"/>
</dbReference>
<dbReference type="Gene3D" id="3.30.160.170">
    <property type="entry name" value="FlaG-like"/>
    <property type="match status" value="1"/>
</dbReference>
<organism evidence="1 2">
    <name type="scientific">Shouchella clausii</name>
    <name type="common">Alkalihalobacillus clausii</name>
    <dbReference type="NCBI Taxonomy" id="79880"/>
    <lineage>
        <taxon>Bacteria</taxon>
        <taxon>Bacillati</taxon>
        <taxon>Bacillota</taxon>
        <taxon>Bacilli</taxon>
        <taxon>Bacillales</taxon>
        <taxon>Bacillaceae</taxon>
        <taxon>Shouchella</taxon>
    </lineage>
</organism>
<dbReference type="PANTHER" id="PTHR37166:SF1">
    <property type="entry name" value="PROTEIN FLAG"/>
    <property type="match status" value="1"/>
</dbReference>
<dbReference type="InterPro" id="IPR005186">
    <property type="entry name" value="FlaG"/>
</dbReference>
<accession>A0A268P1S9</accession>